<proteinExistence type="predicted"/>
<organism evidence="1 2">
    <name type="scientific">candidate division WOR-1 bacterium RIFOXYC12_FULL_54_18</name>
    <dbReference type="NCBI Taxonomy" id="1802584"/>
    <lineage>
        <taxon>Bacteria</taxon>
        <taxon>Bacillati</taxon>
        <taxon>Saganbacteria</taxon>
    </lineage>
</organism>
<evidence type="ECO:0000313" key="1">
    <source>
        <dbReference type="EMBL" id="OGC28156.1"/>
    </source>
</evidence>
<dbReference type="SFLD" id="SFLDG01129">
    <property type="entry name" value="C1.5:_HAD__Beta-PGM__Phosphata"/>
    <property type="match status" value="1"/>
</dbReference>
<dbReference type="GO" id="GO:0005829">
    <property type="term" value="C:cytosol"/>
    <property type="evidence" value="ECO:0007669"/>
    <property type="project" value="TreeGrafter"/>
</dbReference>
<dbReference type="GO" id="GO:0008967">
    <property type="term" value="F:phosphoglycolate phosphatase activity"/>
    <property type="evidence" value="ECO:0007669"/>
    <property type="project" value="TreeGrafter"/>
</dbReference>
<evidence type="ECO:0000313" key="2">
    <source>
        <dbReference type="Proteomes" id="UP000178602"/>
    </source>
</evidence>
<dbReference type="GO" id="GO:0006281">
    <property type="term" value="P:DNA repair"/>
    <property type="evidence" value="ECO:0007669"/>
    <property type="project" value="TreeGrafter"/>
</dbReference>
<dbReference type="SFLD" id="SFLDS00003">
    <property type="entry name" value="Haloacid_Dehalogenase"/>
    <property type="match status" value="1"/>
</dbReference>
<name>A0A1F4T6E1_UNCSA</name>
<dbReference type="InterPro" id="IPR023198">
    <property type="entry name" value="PGP-like_dom2"/>
</dbReference>
<gene>
    <name evidence="1" type="ORF">A3K49_04115</name>
</gene>
<dbReference type="InterPro" id="IPR023214">
    <property type="entry name" value="HAD_sf"/>
</dbReference>
<dbReference type="NCBIfam" id="TIGR01549">
    <property type="entry name" value="HAD-SF-IA-v1"/>
    <property type="match status" value="1"/>
</dbReference>
<dbReference type="Pfam" id="PF13419">
    <property type="entry name" value="HAD_2"/>
    <property type="match status" value="1"/>
</dbReference>
<comment type="caution">
    <text evidence="1">The sequence shown here is derived from an EMBL/GenBank/DDBJ whole genome shotgun (WGS) entry which is preliminary data.</text>
</comment>
<dbReference type="PANTHER" id="PTHR43434:SF1">
    <property type="entry name" value="PHOSPHOGLYCOLATE PHOSPHATASE"/>
    <property type="match status" value="1"/>
</dbReference>
<dbReference type="Gene3D" id="3.40.50.1000">
    <property type="entry name" value="HAD superfamily/HAD-like"/>
    <property type="match status" value="1"/>
</dbReference>
<dbReference type="Gene3D" id="1.10.150.240">
    <property type="entry name" value="Putative phosphatase, domain 2"/>
    <property type="match status" value="1"/>
</dbReference>
<accession>A0A1F4T6E1</accession>
<dbReference type="InterPro" id="IPR006439">
    <property type="entry name" value="HAD-SF_hydro_IA"/>
</dbReference>
<dbReference type="Proteomes" id="UP000178602">
    <property type="component" value="Unassembled WGS sequence"/>
</dbReference>
<dbReference type="SUPFAM" id="SSF56784">
    <property type="entry name" value="HAD-like"/>
    <property type="match status" value="1"/>
</dbReference>
<dbReference type="PANTHER" id="PTHR43434">
    <property type="entry name" value="PHOSPHOGLYCOLATE PHOSPHATASE"/>
    <property type="match status" value="1"/>
</dbReference>
<dbReference type="InterPro" id="IPR041492">
    <property type="entry name" value="HAD_2"/>
</dbReference>
<protein>
    <recommendedName>
        <fullName evidence="3">Phosphoglycolate phosphatase</fullName>
    </recommendedName>
</protein>
<dbReference type="InterPro" id="IPR036412">
    <property type="entry name" value="HAD-like_sf"/>
</dbReference>
<dbReference type="EMBL" id="MEUG01000001">
    <property type="protein sequence ID" value="OGC28156.1"/>
    <property type="molecule type" value="Genomic_DNA"/>
</dbReference>
<sequence>MNNKLPIELLLFDFDGTITNSLPSAVKAIQKMLKEFNFPPKSTAEINEHIGFGETALVSGSIGSGDPATIEKAKEAYFHHVKDLAGEVEVFPHVREILEYFKSKRKAILSNKRDALIHHILKLHGLDHYFSAVYGGDTSPCLKPDPCVSNQIIKTYQIDKENVLLVGDMTIDVETGKNAGIRTCAVTYGFDDKAKLAAAKPDLLIDDLLELKELII</sequence>
<dbReference type="AlphaFoldDB" id="A0A1F4T6E1"/>
<dbReference type="SFLD" id="SFLDG01135">
    <property type="entry name" value="C1.5.6:_HAD__Beta-PGM__Phospha"/>
    <property type="match status" value="1"/>
</dbReference>
<dbReference type="InterPro" id="IPR050155">
    <property type="entry name" value="HAD-like_hydrolase_sf"/>
</dbReference>
<reference evidence="1 2" key="1">
    <citation type="journal article" date="2016" name="Nat. Commun.">
        <title>Thousands of microbial genomes shed light on interconnected biogeochemical processes in an aquifer system.</title>
        <authorList>
            <person name="Anantharaman K."/>
            <person name="Brown C.T."/>
            <person name="Hug L.A."/>
            <person name="Sharon I."/>
            <person name="Castelle C.J."/>
            <person name="Probst A.J."/>
            <person name="Thomas B.C."/>
            <person name="Singh A."/>
            <person name="Wilkins M.J."/>
            <person name="Karaoz U."/>
            <person name="Brodie E.L."/>
            <person name="Williams K.H."/>
            <person name="Hubbard S.S."/>
            <person name="Banfield J.F."/>
        </authorList>
    </citation>
    <scope>NUCLEOTIDE SEQUENCE [LARGE SCALE GENOMIC DNA]</scope>
</reference>
<evidence type="ECO:0008006" key="3">
    <source>
        <dbReference type="Google" id="ProtNLM"/>
    </source>
</evidence>